<evidence type="ECO:0000256" key="1">
    <source>
        <dbReference type="ARBA" id="ARBA00008956"/>
    </source>
</evidence>
<feature type="region of interest" description="Disordered" evidence="6">
    <location>
        <begin position="393"/>
        <end position="467"/>
    </location>
</feature>
<dbReference type="InterPro" id="IPR012474">
    <property type="entry name" value="Frigida"/>
</dbReference>
<dbReference type="GO" id="GO:0009908">
    <property type="term" value="P:flower development"/>
    <property type="evidence" value="ECO:0007669"/>
    <property type="project" value="UniProtKB-KW"/>
</dbReference>
<keyword evidence="4 5" id="KW-0287">Flowering</keyword>
<dbReference type="AlphaFoldDB" id="A0AAN7K1L8"/>
<dbReference type="Pfam" id="PF07899">
    <property type="entry name" value="Frigida"/>
    <property type="match status" value="1"/>
</dbReference>
<proteinExistence type="inferred from homology"/>
<evidence type="ECO:0000256" key="4">
    <source>
        <dbReference type="ARBA" id="ARBA00023089"/>
    </source>
</evidence>
<reference evidence="7 8" key="1">
    <citation type="journal article" date="2023" name="Hortic Res">
        <title>Pangenome of water caltrop reveals structural variations and asymmetric subgenome divergence after allopolyploidization.</title>
        <authorList>
            <person name="Zhang X."/>
            <person name="Chen Y."/>
            <person name="Wang L."/>
            <person name="Yuan Y."/>
            <person name="Fang M."/>
            <person name="Shi L."/>
            <person name="Lu R."/>
            <person name="Comes H.P."/>
            <person name="Ma Y."/>
            <person name="Chen Y."/>
            <person name="Huang G."/>
            <person name="Zhou Y."/>
            <person name="Zheng Z."/>
            <person name="Qiu Y."/>
        </authorList>
    </citation>
    <scope>NUCLEOTIDE SEQUENCE [LARGE SCALE GENOMIC DNA]</scope>
    <source>
        <tissue evidence="7">Roots</tissue>
    </source>
</reference>
<sequence>MEIETLTDRVQKFADELEAEKAILCTCKELFMNLSHHFKAREASLSMRSQSVEVKLQSLESSFRQTLEFLSEREDSIPLCESEAVKQIQQRKQAAISEIEKPVSGDLGLPETLRSISMRMDSLGLIKFLILKRREPALLKAELPASINEAIDPPRLVLNAVEDFLDSKAAKTGTMDKRWAVGLLVHALFPDLKSDLCAKSEENVDLRPKFAKSVVDRALRVLERWKGQVGTSEDNSDFGRFGPLEALMFLEMVVGFGLKSQFDEVFLKKMVVEFSSRREMAKLVPCLGLGEKLADIVGELVKKGKEIDAIYFVTELGATEKFSPVSLLKSFLKNSKKNAMDALQKGNNSPAASEESRNIELNAIRAVVKCVEDQKLESVFSLDVLKKRANALEKAKAEKKRNSGPAPSSSKSSGKRKHNSGGPRGSDPPLRPEKVVKTAYYPPSGRRTPAYDPAQAHQLPSPAARYNAAQHSYPGHDAYEVSNGNPPAGIPFVGLQSRYPSGISQAQYSPIIDASATPSSGATYYPSFLGEQTTYTAYEYGSAGHQAYQPTDPSYSK</sequence>
<keyword evidence="2 5" id="KW-0217">Developmental protein</keyword>
<dbReference type="PANTHER" id="PTHR31791">
    <property type="entry name" value="FRIGIDA-LIKE PROTEIN 3-RELATED"/>
    <property type="match status" value="1"/>
</dbReference>
<comment type="caution">
    <text evidence="7">The sequence shown here is derived from an EMBL/GenBank/DDBJ whole genome shotgun (WGS) entry which is preliminary data.</text>
</comment>
<evidence type="ECO:0000256" key="6">
    <source>
        <dbReference type="SAM" id="MobiDB-lite"/>
    </source>
</evidence>
<name>A0AAN7K1L8_9MYRT</name>
<dbReference type="EMBL" id="JAXIOK010000012">
    <property type="protein sequence ID" value="KAK4757719.1"/>
    <property type="molecule type" value="Genomic_DNA"/>
</dbReference>
<evidence type="ECO:0000256" key="2">
    <source>
        <dbReference type="ARBA" id="ARBA00022473"/>
    </source>
</evidence>
<keyword evidence="3 5" id="KW-0221">Differentiation</keyword>
<feature type="compositionally biased region" description="Low complexity" evidence="6">
    <location>
        <begin position="403"/>
        <end position="412"/>
    </location>
</feature>
<organism evidence="7 8">
    <name type="scientific">Trapa incisa</name>
    <dbReference type="NCBI Taxonomy" id="236973"/>
    <lineage>
        <taxon>Eukaryota</taxon>
        <taxon>Viridiplantae</taxon>
        <taxon>Streptophyta</taxon>
        <taxon>Embryophyta</taxon>
        <taxon>Tracheophyta</taxon>
        <taxon>Spermatophyta</taxon>
        <taxon>Magnoliopsida</taxon>
        <taxon>eudicotyledons</taxon>
        <taxon>Gunneridae</taxon>
        <taxon>Pentapetalae</taxon>
        <taxon>rosids</taxon>
        <taxon>malvids</taxon>
        <taxon>Myrtales</taxon>
        <taxon>Lythraceae</taxon>
        <taxon>Trapa</taxon>
    </lineage>
</organism>
<dbReference type="PANTHER" id="PTHR31791:SF10">
    <property type="entry name" value="FRIGIDA-LIKE PROTEIN"/>
    <property type="match status" value="1"/>
</dbReference>
<protein>
    <recommendedName>
        <fullName evidence="5">FRIGIDA-like protein</fullName>
    </recommendedName>
</protein>
<gene>
    <name evidence="7" type="ORF">SAY87_019020</name>
</gene>
<dbReference type="Proteomes" id="UP001345219">
    <property type="component" value="Chromosome 15"/>
</dbReference>
<evidence type="ECO:0000256" key="3">
    <source>
        <dbReference type="ARBA" id="ARBA00022782"/>
    </source>
</evidence>
<evidence type="ECO:0000313" key="8">
    <source>
        <dbReference type="Proteomes" id="UP001345219"/>
    </source>
</evidence>
<evidence type="ECO:0000256" key="5">
    <source>
        <dbReference type="RuleBase" id="RU364012"/>
    </source>
</evidence>
<comment type="similarity">
    <text evidence="1 5">Belongs to the Frigida family.</text>
</comment>
<dbReference type="GO" id="GO:0030154">
    <property type="term" value="P:cell differentiation"/>
    <property type="evidence" value="ECO:0007669"/>
    <property type="project" value="UniProtKB-KW"/>
</dbReference>
<accession>A0AAN7K1L8</accession>
<keyword evidence="8" id="KW-1185">Reference proteome</keyword>
<evidence type="ECO:0000313" key="7">
    <source>
        <dbReference type="EMBL" id="KAK4757719.1"/>
    </source>
</evidence>